<name>A0A2P2QET7_RHIMU</name>
<sequence length="32" mass="3841">MMYAHTCPHFGHPINKGNKFWIQLVVTYMIDF</sequence>
<dbReference type="AlphaFoldDB" id="A0A2P2QET7"/>
<protein>
    <submittedName>
        <fullName evidence="1">Uncharacterized protein</fullName>
    </submittedName>
</protein>
<dbReference type="EMBL" id="GGEC01085076">
    <property type="protein sequence ID" value="MBX65560.1"/>
    <property type="molecule type" value="Transcribed_RNA"/>
</dbReference>
<evidence type="ECO:0000313" key="1">
    <source>
        <dbReference type="EMBL" id="MBX65560.1"/>
    </source>
</evidence>
<reference evidence="1" key="1">
    <citation type="submission" date="2018-02" db="EMBL/GenBank/DDBJ databases">
        <title>Rhizophora mucronata_Transcriptome.</title>
        <authorList>
            <person name="Meera S.P."/>
            <person name="Sreeshan A."/>
            <person name="Augustine A."/>
        </authorList>
    </citation>
    <scope>NUCLEOTIDE SEQUENCE</scope>
    <source>
        <tissue evidence="1">Leaf</tissue>
    </source>
</reference>
<proteinExistence type="predicted"/>
<accession>A0A2P2QET7</accession>
<organism evidence="1">
    <name type="scientific">Rhizophora mucronata</name>
    <name type="common">Asiatic mangrove</name>
    <dbReference type="NCBI Taxonomy" id="61149"/>
    <lineage>
        <taxon>Eukaryota</taxon>
        <taxon>Viridiplantae</taxon>
        <taxon>Streptophyta</taxon>
        <taxon>Embryophyta</taxon>
        <taxon>Tracheophyta</taxon>
        <taxon>Spermatophyta</taxon>
        <taxon>Magnoliopsida</taxon>
        <taxon>eudicotyledons</taxon>
        <taxon>Gunneridae</taxon>
        <taxon>Pentapetalae</taxon>
        <taxon>rosids</taxon>
        <taxon>fabids</taxon>
        <taxon>Malpighiales</taxon>
        <taxon>Rhizophoraceae</taxon>
        <taxon>Rhizophora</taxon>
    </lineage>
</organism>